<comment type="caution">
    <text evidence="17">The sequence shown here is derived from an EMBL/GenBank/DDBJ whole genome shotgun (WGS) entry which is preliminary data.</text>
</comment>
<accession>A0A3D9HXP6</accession>
<keyword evidence="9" id="KW-0133">Cell shape</keyword>
<evidence type="ECO:0000256" key="11">
    <source>
        <dbReference type="ARBA" id="ARBA00022989"/>
    </source>
</evidence>
<evidence type="ECO:0000256" key="12">
    <source>
        <dbReference type="ARBA" id="ARBA00023136"/>
    </source>
</evidence>
<dbReference type="SUPFAM" id="SSF56601">
    <property type="entry name" value="beta-lactamase/transpeptidase-like"/>
    <property type="match status" value="1"/>
</dbReference>
<evidence type="ECO:0000256" key="9">
    <source>
        <dbReference type="ARBA" id="ARBA00022960"/>
    </source>
</evidence>
<keyword evidence="12" id="KW-0472">Membrane</keyword>
<dbReference type="GO" id="GO:0016740">
    <property type="term" value="F:transferase activity"/>
    <property type="evidence" value="ECO:0007669"/>
    <property type="project" value="UniProtKB-KW"/>
</dbReference>
<dbReference type="EMBL" id="QRDW01000001">
    <property type="protein sequence ID" value="RED54189.1"/>
    <property type="molecule type" value="Genomic_DNA"/>
</dbReference>
<dbReference type="GO" id="GO:0008360">
    <property type="term" value="P:regulation of cell shape"/>
    <property type="evidence" value="ECO:0007669"/>
    <property type="project" value="UniProtKB-KW"/>
</dbReference>
<feature type="domain" description="Penicillin-binding protein dimerisation" evidence="16">
    <location>
        <begin position="59"/>
        <end position="231"/>
    </location>
</feature>
<dbReference type="PANTHER" id="PTHR30627:SF2">
    <property type="entry name" value="PEPTIDOGLYCAN D,D-TRANSPEPTIDASE MRDA"/>
    <property type="match status" value="1"/>
</dbReference>
<evidence type="ECO:0000256" key="5">
    <source>
        <dbReference type="ARBA" id="ARBA00022645"/>
    </source>
</evidence>
<keyword evidence="4" id="KW-0997">Cell inner membrane</keyword>
<dbReference type="InterPro" id="IPR036138">
    <property type="entry name" value="PBP_dimer_sf"/>
</dbReference>
<evidence type="ECO:0000256" key="10">
    <source>
        <dbReference type="ARBA" id="ARBA00022984"/>
    </source>
</evidence>
<reference evidence="17 18" key="1">
    <citation type="submission" date="2018-07" db="EMBL/GenBank/DDBJ databases">
        <title>Genomic Encyclopedia of Type Strains, Phase III (KMG-III): the genomes of soil and plant-associated and newly described type strains.</title>
        <authorList>
            <person name="Whitman W."/>
        </authorList>
    </citation>
    <scope>NUCLEOTIDE SEQUENCE [LARGE SCALE GENOMIC DNA]</scope>
    <source>
        <strain evidence="17 18">CECT 8488</strain>
    </source>
</reference>
<dbReference type="GO" id="GO:0071555">
    <property type="term" value="P:cell wall organization"/>
    <property type="evidence" value="ECO:0007669"/>
    <property type="project" value="UniProtKB-KW"/>
</dbReference>
<evidence type="ECO:0000256" key="13">
    <source>
        <dbReference type="ARBA" id="ARBA00023316"/>
    </source>
</evidence>
<dbReference type="InterPro" id="IPR012338">
    <property type="entry name" value="Beta-lactam/transpept-like"/>
</dbReference>
<evidence type="ECO:0000313" key="18">
    <source>
        <dbReference type="Proteomes" id="UP000256845"/>
    </source>
</evidence>
<gene>
    <name evidence="17" type="ORF">DFP90_101992</name>
</gene>
<evidence type="ECO:0000256" key="6">
    <source>
        <dbReference type="ARBA" id="ARBA00022670"/>
    </source>
</evidence>
<dbReference type="PANTHER" id="PTHR30627">
    <property type="entry name" value="PEPTIDOGLYCAN D,D-TRANSPEPTIDASE"/>
    <property type="match status" value="1"/>
</dbReference>
<feature type="compositionally biased region" description="Basic and acidic residues" evidence="14">
    <location>
        <begin position="618"/>
        <end position="630"/>
    </location>
</feature>
<keyword evidence="17" id="KW-0808">Transferase</keyword>
<dbReference type="GO" id="GO:0008658">
    <property type="term" value="F:penicillin binding"/>
    <property type="evidence" value="ECO:0007669"/>
    <property type="project" value="InterPro"/>
</dbReference>
<dbReference type="Gene3D" id="3.40.710.10">
    <property type="entry name" value="DD-peptidase/beta-lactamase superfamily"/>
    <property type="match status" value="1"/>
</dbReference>
<dbReference type="GO" id="GO:0071972">
    <property type="term" value="F:peptidoglycan L,D-transpeptidase activity"/>
    <property type="evidence" value="ECO:0007669"/>
    <property type="project" value="TreeGrafter"/>
</dbReference>
<evidence type="ECO:0000259" key="15">
    <source>
        <dbReference type="Pfam" id="PF00905"/>
    </source>
</evidence>
<dbReference type="GO" id="GO:0009002">
    <property type="term" value="F:serine-type D-Ala-D-Ala carboxypeptidase activity"/>
    <property type="evidence" value="ECO:0007669"/>
    <property type="project" value="InterPro"/>
</dbReference>
<feature type="region of interest" description="Disordered" evidence="14">
    <location>
        <begin position="611"/>
        <end position="630"/>
    </location>
</feature>
<proteinExistence type="predicted"/>
<protein>
    <submittedName>
        <fullName evidence="17">Peptidoglycan glycosyltransferase</fullName>
    </submittedName>
</protein>
<evidence type="ECO:0000259" key="16">
    <source>
        <dbReference type="Pfam" id="PF03717"/>
    </source>
</evidence>
<name>A0A3D9HXP6_9PROT</name>
<dbReference type="InterPro" id="IPR001460">
    <property type="entry name" value="PCN-bd_Tpept"/>
</dbReference>
<keyword evidence="7" id="KW-0812">Transmembrane</keyword>
<dbReference type="RefSeq" id="WP_115935259.1">
    <property type="nucleotide sequence ID" value="NZ_QRDW01000001.1"/>
</dbReference>
<evidence type="ECO:0000256" key="1">
    <source>
        <dbReference type="ARBA" id="ARBA00004167"/>
    </source>
</evidence>
<keyword evidence="10" id="KW-0573">Peptidoglycan synthesis</keyword>
<evidence type="ECO:0000313" key="17">
    <source>
        <dbReference type="EMBL" id="RED54189.1"/>
    </source>
</evidence>
<dbReference type="AlphaFoldDB" id="A0A3D9HXP6"/>
<dbReference type="GO" id="GO:0006508">
    <property type="term" value="P:proteolysis"/>
    <property type="evidence" value="ECO:0007669"/>
    <property type="project" value="UniProtKB-KW"/>
</dbReference>
<evidence type="ECO:0000256" key="4">
    <source>
        <dbReference type="ARBA" id="ARBA00022519"/>
    </source>
</evidence>
<dbReference type="FunFam" id="3.40.710.10:FF:000024">
    <property type="entry name" value="Penicillin-binding protein 2"/>
    <property type="match status" value="1"/>
</dbReference>
<feature type="domain" description="Penicillin-binding protein transpeptidase" evidence="15">
    <location>
        <begin position="265"/>
        <end position="603"/>
    </location>
</feature>
<keyword evidence="18" id="KW-1185">Reference proteome</keyword>
<dbReference type="Pfam" id="PF03717">
    <property type="entry name" value="PBP_dimer"/>
    <property type="match status" value="1"/>
</dbReference>
<keyword evidence="11" id="KW-1133">Transmembrane helix</keyword>
<dbReference type="InterPro" id="IPR017790">
    <property type="entry name" value="Penicillin-binding_protein_2"/>
</dbReference>
<keyword evidence="13" id="KW-0961">Cell wall biogenesis/degradation</keyword>
<evidence type="ECO:0000256" key="8">
    <source>
        <dbReference type="ARBA" id="ARBA00022801"/>
    </source>
</evidence>
<comment type="subcellular location">
    <subcellularLocation>
        <location evidence="2">Cell membrane</location>
    </subcellularLocation>
    <subcellularLocation>
        <location evidence="1">Membrane</location>
        <topology evidence="1">Single-pass membrane protein</topology>
    </subcellularLocation>
</comment>
<evidence type="ECO:0000256" key="14">
    <source>
        <dbReference type="SAM" id="MobiDB-lite"/>
    </source>
</evidence>
<dbReference type="GO" id="GO:0005886">
    <property type="term" value="C:plasma membrane"/>
    <property type="evidence" value="ECO:0007669"/>
    <property type="project" value="UniProtKB-SubCell"/>
</dbReference>
<keyword evidence="3" id="KW-1003">Cell membrane</keyword>
<evidence type="ECO:0000256" key="2">
    <source>
        <dbReference type="ARBA" id="ARBA00004236"/>
    </source>
</evidence>
<dbReference type="Proteomes" id="UP000256845">
    <property type="component" value="Unassembled WGS sequence"/>
</dbReference>
<dbReference type="Pfam" id="PF00905">
    <property type="entry name" value="Transpeptidase"/>
    <property type="match status" value="1"/>
</dbReference>
<sequence length="630" mass="70203">MKREKDRARQFNRRAALLLGGKFVLMSGLAARMYYLQVIETDRYKMMADDNRINLRLLPPPRGFILDRNGDYLAINIQNYRIILVREQAENASSVPEVLARLGQLIDLEDHEYRRVLKEVERRRAFVPVTVRENLSWEEVSRIGVNTPELPGVTIDVGQTRHYPYGPTMAHVLGYVAAVSEKDNRDDPLLQLPGFKVGKRGVERYYDLALRGQGGTSKVEVNALGRVIRELERNEGQPGHELRLSLDMRLQDYIGNRVADEKAASVVVMDVHNGEVLGLVSTPSFNPNAFSEGLSTEEWKALQNNPYKPLSNKTIAGQYAPGSTFKMSVALAALDHGISPDHRVFCPGHMDLGNHRFHCWKRHGHGWMNMTDAIRESCDVWFYEVGMKVGIEKIAAMARKLGLGDKTGLDLHGERAGLIPDKAWKERAIGERWQGGETVIAAIGQGYVLTTPLQLAVMTARMVNGGKAVVPHLTKQKFEGRDLLDSNWVPEFEDLGIPKKHLDIVLRGMDEVVNHPRGTANSAAIKEDGTEMGGKTGTAQVRRISEAERKSGILKGEDISWRLRDHGLFVGFAPVDNPRFAISVVVEHGGGSKAAIPIAKDVMVEVQRLMGSAQSSEAEPRPHYLNKKEG</sequence>
<dbReference type="SUPFAM" id="SSF56519">
    <property type="entry name" value="Penicillin binding protein dimerisation domain"/>
    <property type="match status" value="1"/>
</dbReference>
<keyword evidence="6" id="KW-0645">Protease</keyword>
<keyword evidence="5" id="KW-0121">Carboxypeptidase</keyword>
<organism evidence="17 18">
    <name type="scientific">Aestuariispira insulae</name>
    <dbReference type="NCBI Taxonomy" id="1461337"/>
    <lineage>
        <taxon>Bacteria</taxon>
        <taxon>Pseudomonadati</taxon>
        <taxon>Pseudomonadota</taxon>
        <taxon>Alphaproteobacteria</taxon>
        <taxon>Rhodospirillales</taxon>
        <taxon>Kiloniellaceae</taxon>
        <taxon>Aestuariispira</taxon>
    </lineage>
</organism>
<dbReference type="OrthoDB" id="9766847at2"/>
<evidence type="ECO:0000256" key="3">
    <source>
        <dbReference type="ARBA" id="ARBA00022475"/>
    </source>
</evidence>
<dbReference type="NCBIfam" id="TIGR03423">
    <property type="entry name" value="pbp2_mrdA"/>
    <property type="match status" value="1"/>
</dbReference>
<dbReference type="GO" id="GO:0009252">
    <property type="term" value="P:peptidoglycan biosynthetic process"/>
    <property type="evidence" value="ECO:0007669"/>
    <property type="project" value="UniProtKB-KW"/>
</dbReference>
<dbReference type="InterPro" id="IPR050515">
    <property type="entry name" value="Beta-lactam/transpept"/>
</dbReference>
<dbReference type="Gene3D" id="3.90.1310.10">
    <property type="entry name" value="Penicillin-binding protein 2a (Domain 2)"/>
    <property type="match status" value="1"/>
</dbReference>
<dbReference type="InterPro" id="IPR005311">
    <property type="entry name" value="PBP_dimer"/>
</dbReference>
<evidence type="ECO:0000256" key="7">
    <source>
        <dbReference type="ARBA" id="ARBA00022692"/>
    </source>
</evidence>
<keyword evidence="8" id="KW-0378">Hydrolase</keyword>